<keyword evidence="2" id="KW-0614">Plasmid</keyword>
<feature type="compositionally biased region" description="Polar residues" evidence="1">
    <location>
        <begin position="1"/>
        <end position="14"/>
    </location>
</feature>
<organism evidence="2 3">
    <name type="scientific">Streptomyces alboflavus</name>
    <dbReference type="NCBI Taxonomy" id="67267"/>
    <lineage>
        <taxon>Bacteria</taxon>
        <taxon>Bacillati</taxon>
        <taxon>Actinomycetota</taxon>
        <taxon>Actinomycetes</taxon>
        <taxon>Kitasatosporales</taxon>
        <taxon>Streptomycetaceae</taxon>
        <taxon>Streptomyces</taxon>
    </lineage>
</organism>
<dbReference type="RefSeq" id="WP_257791701.1">
    <property type="nucleotide sequence ID" value="NZ_CP023976.1"/>
</dbReference>
<evidence type="ECO:0000313" key="2">
    <source>
        <dbReference type="EMBL" id="ATM24573.1"/>
    </source>
</evidence>
<feature type="region of interest" description="Disordered" evidence="1">
    <location>
        <begin position="1"/>
        <end position="41"/>
    </location>
</feature>
<feature type="compositionally biased region" description="Basic and acidic residues" evidence="1">
    <location>
        <begin position="24"/>
        <end position="33"/>
    </location>
</feature>
<evidence type="ECO:0000256" key="1">
    <source>
        <dbReference type="SAM" id="MobiDB-lite"/>
    </source>
</evidence>
<name>A0A291W3U4_9ACTN</name>
<dbReference type="KEGG" id="salf:SMD44_p10074"/>
<sequence>MIIRNLTNKSTPSLFVTAHSGRRSRTEPGRDQDLGAAGLSG</sequence>
<reference evidence="2 3" key="1">
    <citation type="submission" date="2017-10" db="EMBL/GenBank/DDBJ databases">
        <title>Streptomyces alboflavus Genome sequencing and assembly.</title>
        <authorList>
            <person name="Wang Y."/>
            <person name="Du B."/>
            <person name="Ding Y."/>
            <person name="Liu H."/>
            <person name="Hou Q."/>
            <person name="Liu K."/>
            <person name="Wang C."/>
            <person name="Yao L."/>
        </authorList>
    </citation>
    <scope>NUCLEOTIDE SEQUENCE [LARGE SCALE GENOMIC DNA]</scope>
    <source>
        <strain evidence="2 3">MDJK44</strain>
        <plasmid evidence="3">Plasmid pmdjk44.1</plasmid>
    </source>
</reference>
<keyword evidence="3" id="KW-1185">Reference proteome</keyword>
<proteinExistence type="predicted"/>
<accession>A0A291W3U4</accession>
<dbReference type="EMBL" id="CP023976">
    <property type="protein sequence ID" value="ATM24573.1"/>
    <property type="molecule type" value="Genomic_DNA"/>
</dbReference>
<dbReference type="AlphaFoldDB" id="A0A291W3U4"/>
<protein>
    <submittedName>
        <fullName evidence="2">Uncharacterized protein</fullName>
    </submittedName>
</protein>
<dbReference type="Proteomes" id="UP000195880">
    <property type="component" value="Plasmid pMDJK44.1"/>
</dbReference>
<gene>
    <name evidence="2" type="ORF">SMD44_p10074</name>
</gene>
<geneLocation type="plasmid" evidence="3">
    <name>pmdjk44.1</name>
</geneLocation>
<evidence type="ECO:0000313" key="3">
    <source>
        <dbReference type="Proteomes" id="UP000195880"/>
    </source>
</evidence>